<dbReference type="Proteomes" id="UP000053558">
    <property type="component" value="Unassembled WGS sequence"/>
</dbReference>
<evidence type="ECO:0000313" key="3">
    <source>
        <dbReference type="Proteomes" id="UP000053558"/>
    </source>
</evidence>
<name>A0A5M3MK20_CONPW</name>
<sequence length="389" mass="41887">MLRIPSGSWSNKDKDSKRSESPEMPLTPPPSGHKRERTTSTISTTSSVEGSPGRSKGLSRRSSESVKKIVKGIKRKISFHKHKHHSLNPDCSYFRDQHSRDPSTSTTDELLLTPPPFDSEHADAVARKLKARQRSISIVDHSDDDDEYPSRRDQATSIDLDPKILLPSSPVMTPVAVAPSSSSSGAASPQPPPTVDISLPVSPAPTEQPTPTTAADVNKPVPVPPVVSPAPAQSPLVNLAALTAPSMFLPIPNVRTSVSNLLTWWLAPASSSYSSTSTALSSFRTFPSFFRIHAHPHPARGTADQRRRSVSDQFSACLFPEVPVSRQLIDGGSDVSSTNSSSYDDLDGVDDLARDDPRRDATPAPAPHSSFLTPSSFLSALFAPLRARS</sequence>
<evidence type="ECO:0000313" key="2">
    <source>
        <dbReference type="EMBL" id="EIW79403.1"/>
    </source>
</evidence>
<keyword evidence="3" id="KW-1185">Reference proteome</keyword>
<dbReference type="GeneID" id="19203520"/>
<feature type="compositionally biased region" description="Basic and acidic residues" evidence="1">
    <location>
        <begin position="351"/>
        <end position="361"/>
    </location>
</feature>
<dbReference type="EMBL" id="JH711581">
    <property type="protein sequence ID" value="EIW79403.1"/>
    <property type="molecule type" value="Genomic_DNA"/>
</dbReference>
<dbReference type="KEGG" id="cput:CONPUDRAFT_156080"/>
<gene>
    <name evidence="2" type="ORF">CONPUDRAFT_156080</name>
</gene>
<feature type="region of interest" description="Disordered" evidence="1">
    <location>
        <begin position="330"/>
        <end position="372"/>
    </location>
</feature>
<comment type="caution">
    <text evidence="2">The sequence shown here is derived from an EMBL/GenBank/DDBJ whole genome shotgun (WGS) entry which is preliminary data.</text>
</comment>
<feature type="compositionally biased region" description="Low complexity" evidence="1">
    <location>
        <begin position="167"/>
        <end position="188"/>
    </location>
</feature>
<feature type="region of interest" description="Disordered" evidence="1">
    <location>
        <begin position="1"/>
        <end position="220"/>
    </location>
</feature>
<organism evidence="2 3">
    <name type="scientific">Coniophora puteana (strain RWD-64-598)</name>
    <name type="common">Brown rot fungus</name>
    <dbReference type="NCBI Taxonomy" id="741705"/>
    <lineage>
        <taxon>Eukaryota</taxon>
        <taxon>Fungi</taxon>
        <taxon>Dikarya</taxon>
        <taxon>Basidiomycota</taxon>
        <taxon>Agaricomycotina</taxon>
        <taxon>Agaricomycetes</taxon>
        <taxon>Agaricomycetidae</taxon>
        <taxon>Boletales</taxon>
        <taxon>Coniophorineae</taxon>
        <taxon>Coniophoraceae</taxon>
        <taxon>Coniophora</taxon>
    </lineage>
</organism>
<protein>
    <submittedName>
        <fullName evidence="2">Uncharacterized protein</fullName>
    </submittedName>
</protein>
<feature type="compositionally biased region" description="Low complexity" evidence="1">
    <location>
        <begin position="330"/>
        <end position="343"/>
    </location>
</feature>
<evidence type="ECO:0000256" key="1">
    <source>
        <dbReference type="SAM" id="MobiDB-lite"/>
    </source>
</evidence>
<reference evidence="3" key="1">
    <citation type="journal article" date="2012" name="Science">
        <title>The Paleozoic origin of enzymatic lignin decomposition reconstructed from 31 fungal genomes.</title>
        <authorList>
            <person name="Floudas D."/>
            <person name="Binder M."/>
            <person name="Riley R."/>
            <person name="Barry K."/>
            <person name="Blanchette R.A."/>
            <person name="Henrissat B."/>
            <person name="Martinez A.T."/>
            <person name="Otillar R."/>
            <person name="Spatafora J.W."/>
            <person name="Yadav J.S."/>
            <person name="Aerts A."/>
            <person name="Benoit I."/>
            <person name="Boyd A."/>
            <person name="Carlson A."/>
            <person name="Copeland A."/>
            <person name="Coutinho P.M."/>
            <person name="de Vries R.P."/>
            <person name="Ferreira P."/>
            <person name="Findley K."/>
            <person name="Foster B."/>
            <person name="Gaskell J."/>
            <person name="Glotzer D."/>
            <person name="Gorecki P."/>
            <person name="Heitman J."/>
            <person name="Hesse C."/>
            <person name="Hori C."/>
            <person name="Igarashi K."/>
            <person name="Jurgens J.A."/>
            <person name="Kallen N."/>
            <person name="Kersten P."/>
            <person name="Kohler A."/>
            <person name="Kuees U."/>
            <person name="Kumar T.K.A."/>
            <person name="Kuo A."/>
            <person name="LaButti K."/>
            <person name="Larrondo L.F."/>
            <person name="Lindquist E."/>
            <person name="Ling A."/>
            <person name="Lombard V."/>
            <person name="Lucas S."/>
            <person name="Lundell T."/>
            <person name="Martin R."/>
            <person name="McLaughlin D.J."/>
            <person name="Morgenstern I."/>
            <person name="Morin E."/>
            <person name="Murat C."/>
            <person name="Nagy L.G."/>
            <person name="Nolan M."/>
            <person name="Ohm R.A."/>
            <person name="Patyshakuliyeva A."/>
            <person name="Rokas A."/>
            <person name="Ruiz-Duenas F.J."/>
            <person name="Sabat G."/>
            <person name="Salamov A."/>
            <person name="Samejima M."/>
            <person name="Schmutz J."/>
            <person name="Slot J.C."/>
            <person name="St John F."/>
            <person name="Stenlid J."/>
            <person name="Sun H."/>
            <person name="Sun S."/>
            <person name="Syed K."/>
            <person name="Tsang A."/>
            <person name="Wiebenga A."/>
            <person name="Young D."/>
            <person name="Pisabarro A."/>
            <person name="Eastwood D.C."/>
            <person name="Martin F."/>
            <person name="Cullen D."/>
            <person name="Grigoriev I.V."/>
            <person name="Hibbett D.S."/>
        </authorList>
    </citation>
    <scope>NUCLEOTIDE SEQUENCE [LARGE SCALE GENOMIC DNA]</scope>
    <source>
        <strain evidence="3">RWD-64-598 SS2</strain>
    </source>
</reference>
<accession>A0A5M3MK20</accession>
<dbReference type="OrthoDB" id="2693551at2759"/>
<dbReference type="RefSeq" id="XP_007771045.1">
    <property type="nucleotide sequence ID" value="XM_007772855.1"/>
</dbReference>
<feature type="compositionally biased region" description="Basic and acidic residues" evidence="1">
    <location>
        <begin position="11"/>
        <end position="21"/>
    </location>
</feature>
<feature type="compositionally biased region" description="Basic residues" evidence="1">
    <location>
        <begin position="68"/>
        <end position="86"/>
    </location>
</feature>
<proteinExistence type="predicted"/>
<dbReference type="AlphaFoldDB" id="A0A5M3MK20"/>